<comment type="caution">
    <text evidence="3">The sequence shown here is derived from an EMBL/GenBank/DDBJ whole genome shotgun (WGS) entry which is preliminary data.</text>
</comment>
<dbReference type="Proteomes" id="UP001167831">
    <property type="component" value="Unassembled WGS sequence"/>
</dbReference>
<evidence type="ECO:0000256" key="1">
    <source>
        <dbReference type="SAM" id="SignalP"/>
    </source>
</evidence>
<gene>
    <name evidence="2" type="ORF">QVN81_00110</name>
    <name evidence="3" type="ORF">QVN84_00105</name>
</gene>
<dbReference type="Proteomes" id="UP001168478">
    <property type="component" value="Unassembled WGS sequence"/>
</dbReference>
<protein>
    <submittedName>
        <fullName evidence="3">T9SS type A sorting domain-containing protein</fullName>
    </submittedName>
</protein>
<dbReference type="InterPro" id="IPR026444">
    <property type="entry name" value="Secre_tail"/>
</dbReference>
<feature type="signal peptide" evidence="1">
    <location>
        <begin position="1"/>
        <end position="25"/>
    </location>
</feature>
<evidence type="ECO:0000313" key="5">
    <source>
        <dbReference type="Proteomes" id="UP001168478"/>
    </source>
</evidence>
<dbReference type="AlphaFoldDB" id="A0AAW7JDG0"/>
<feature type="chain" id="PRO_5043723201" evidence="1">
    <location>
        <begin position="26"/>
        <end position="1214"/>
    </location>
</feature>
<dbReference type="RefSeq" id="WP_289824306.1">
    <property type="nucleotide sequence ID" value="NZ_JAUEIE010000001.1"/>
</dbReference>
<name>A0AAW7JDG0_9BACT</name>
<reference evidence="3" key="2">
    <citation type="submission" date="2023-08" db="EMBL/GenBank/DDBJ databases">
        <title>Identification and characterization of horizontal gene transfer across gut microbiota members of farm animals based on homology search.</title>
        <authorList>
            <person name="Schwarzerova J."/>
            <person name="Nykrynova M."/>
            <person name="Jureckova K."/>
            <person name="Cejkova D."/>
            <person name="Rychlik I."/>
        </authorList>
    </citation>
    <scope>NUCLEOTIDE SEQUENCE</scope>
    <source>
        <strain evidence="3">ET15</strain>
        <strain evidence="2">ET37</strain>
    </source>
</reference>
<reference evidence="3" key="1">
    <citation type="submission" date="2023-06" db="EMBL/GenBank/DDBJ databases">
        <authorList>
            <person name="Zeman M."/>
            <person name="Kubasova T."/>
            <person name="Jahodarova E."/>
            <person name="Nykrynova M."/>
            <person name="Rychlik I."/>
        </authorList>
    </citation>
    <scope>NUCLEOTIDE SEQUENCE</scope>
    <source>
        <strain evidence="3">ET15</strain>
        <strain evidence="2">ET37</strain>
    </source>
</reference>
<accession>A0AAW7JDG0</accession>
<dbReference type="Gene3D" id="2.160.20.110">
    <property type="match status" value="3"/>
</dbReference>
<evidence type="ECO:0000313" key="4">
    <source>
        <dbReference type="Proteomes" id="UP001167831"/>
    </source>
</evidence>
<organism evidence="3 5">
    <name type="scientific">Leyella lascolaii</name>
    <dbReference type="NCBI Taxonomy" id="1776379"/>
    <lineage>
        <taxon>Bacteria</taxon>
        <taxon>Pseudomonadati</taxon>
        <taxon>Bacteroidota</taxon>
        <taxon>Bacteroidia</taxon>
        <taxon>Bacteroidales</taxon>
        <taxon>Prevotellaceae</taxon>
        <taxon>Leyella</taxon>
    </lineage>
</organism>
<dbReference type="EMBL" id="JAUEIE010000001">
    <property type="protein sequence ID" value="MDN0021432.1"/>
    <property type="molecule type" value="Genomic_DNA"/>
</dbReference>
<sequence>MGKSDILKKYSALSLMFAVSLSAWSQTSITDEAGLKAIANDLGGSYVLANDISLSGEWLPVGTEEEPFTGTLDGAGHTIKGLSITSGEDNVGFFGFTEGATISNVRFTDAKVKGNKQVGILAGQAINTTIDAVFTAGYLTGYDHVGGIVGDARGNASMDEMTYITNCMSTAGAFSTTFQAGGIAGWTNAGVFTNNLVLGSATAPSGGAGGVCGMLDNDGIASFTGNVSGAAFLTGANNRVHAINAWKNGANCVYGDQSDNLSSTSTVYTVGGAVVSYDQLADDANNEGIQGTAVSDADLRTASTYQNIGFDASVWNLSTGAYPVLSGMTLPIDGDAISMTDLPGRCVITQSVDLAPMSALGREVSITSSNPAAVEVSGTTLNFVALGKSTVTLSTQGDAFCSGKTVTLDITVTDINYAITTPEDLMNMSYNLAGDFTLENDIDMTGYDWKPVGEFTGTFDGKGHFVKNISFNNADQGEVAIFSTTRNAQIRNLGVMNANFVGNANVAAIVGRAYGGVIENCAVLGSYIEGRDHVASIAGDVNKNDADEGAIVRNCLSDSRISSRSYQAGGMVGTIVTGTVEKCLFSGTVDCPGSNATGMVSLIDDDTLPSYIQNNMIAPSHLYGNVSRVVATAGRTVNLSNNYALESTFCGSTASNSGPMENMNDATSVHGANVSAADARSQSFYENTLGWDFQNTWKFLEGAEGKMYPVLKWMNAPLPSVIYDMPQNKSILYVSGMEFIDLACIHGSLGQTLDIQIVEGGDIACIYQDDLYAGDENAQFVGRGDVVLKVTPTADVADKLTMSGSDSFSVYIGREGDLTPISTAQEFIDINKNLSGDYELTQDIDLTGVSFPGIGVSGESFTGSINGNGHKVIGARVSFSSGSDLGIFGKTNGAKFSNIAFVDFVVSASDCNHVGLIGSASTTTFENVAVVGTVTGNDHVAILAGDGSGCTVTNCYVDGTVTGGSQVGGFFGCTLEGGANISNSYFNGLAKATFRGWTGGFIGLIDKADSQVDIHNCVSIGSCSTKGNGSPLVTAPFIAGNNAGDTPNALINFSGNIYNNEATMDATTEWPTKNETVEGGVVEPATAVPAASLQQESTYTAIGWDFNNIWSFDTASGYLYPVLKQFGAIITGIEDVNTGENAAGAYAVHASGNVLVVAGLGSQADVTVATLAGQNIASLTTRAGSATITLPGKGIYIVKIVENGSAKAVKVVNR</sequence>
<dbReference type="InterPro" id="IPR011050">
    <property type="entry name" value="Pectin_lyase_fold/virulence"/>
</dbReference>
<dbReference type="EMBL" id="JAUEIF010000001">
    <property type="protein sequence ID" value="MDN0023929.1"/>
    <property type="molecule type" value="Genomic_DNA"/>
</dbReference>
<proteinExistence type="predicted"/>
<evidence type="ECO:0000313" key="3">
    <source>
        <dbReference type="EMBL" id="MDN0023929.1"/>
    </source>
</evidence>
<dbReference type="NCBIfam" id="TIGR04183">
    <property type="entry name" value="Por_Secre_tail"/>
    <property type="match status" value="1"/>
</dbReference>
<keyword evidence="4" id="KW-1185">Reference proteome</keyword>
<evidence type="ECO:0000313" key="2">
    <source>
        <dbReference type="EMBL" id="MDN0021432.1"/>
    </source>
</evidence>
<keyword evidence="1" id="KW-0732">Signal</keyword>
<dbReference type="SUPFAM" id="SSF51126">
    <property type="entry name" value="Pectin lyase-like"/>
    <property type="match status" value="1"/>
</dbReference>